<evidence type="ECO:0000313" key="11">
    <source>
        <dbReference type="Proteomes" id="UP001626550"/>
    </source>
</evidence>
<evidence type="ECO:0000256" key="1">
    <source>
        <dbReference type="ARBA" id="ARBA00004123"/>
    </source>
</evidence>
<feature type="compositionally biased region" description="Basic and acidic residues" evidence="9">
    <location>
        <begin position="14"/>
        <end position="23"/>
    </location>
</feature>
<evidence type="ECO:0000256" key="3">
    <source>
        <dbReference type="ARBA" id="ARBA00005043"/>
    </source>
</evidence>
<reference evidence="10 11" key="1">
    <citation type="submission" date="2024-11" db="EMBL/GenBank/DDBJ databases">
        <title>Adaptive evolution of stress response genes in parasites aligns with host niche diversity.</title>
        <authorList>
            <person name="Hahn C."/>
            <person name="Resl P."/>
        </authorList>
    </citation>
    <scope>NUCLEOTIDE SEQUENCE [LARGE SCALE GENOMIC DNA]</scope>
    <source>
        <strain evidence="10">EGGRZ-B1_66</strain>
        <tissue evidence="10">Body</tissue>
    </source>
</reference>
<proteinExistence type="inferred from homology"/>
<keyword evidence="11" id="KW-1185">Reference proteome</keyword>
<evidence type="ECO:0000256" key="8">
    <source>
        <dbReference type="ARBA" id="ARBA00023242"/>
    </source>
</evidence>
<evidence type="ECO:0000256" key="7">
    <source>
        <dbReference type="ARBA" id="ARBA00022694"/>
    </source>
</evidence>
<evidence type="ECO:0000256" key="5">
    <source>
        <dbReference type="ARBA" id="ARBA00020264"/>
    </source>
</evidence>
<dbReference type="Proteomes" id="UP001626550">
    <property type="component" value="Unassembled WGS sequence"/>
</dbReference>
<feature type="compositionally biased region" description="Acidic residues" evidence="9">
    <location>
        <begin position="69"/>
        <end position="85"/>
    </location>
</feature>
<comment type="caution">
    <text evidence="10">The sequence shown here is derived from an EMBL/GenBank/DDBJ whole genome shotgun (WGS) entry which is preliminary data.</text>
</comment>
<name>A0ABD2Q2Y3_9PLAT</name>
<organism evidence="10 11">
    <name type="scientific">Cichlidogyrus casuarinus</name>
    <dbReference type="NCBI Taxonomy" id="1844966"/>
    <lineage>
        <taxon>Eukaryota</taxon>
        <taxon>Metazoa</taxon>
        <taxon>Spiralia</taxon>
        <taxon>Lophotrochozoa</taxon>
        <taxon>Platyhelminthes</taxon>
        <taxon>Monogenea</taxon>
        <taxon>Monopisthocotylea</taxon>
        <taxon>Dactylogyridea</taxon>
        <taxon>Ancyrocephalidae</taxon>
        <taxon>Cichlidogyrus</taxon>
    </lineage>
</organism>
<dbReference type="PANTHER" id="PTHR15641:SF1">
    <property type="entry name" value="ELONGATOR COMPLEX PROTEIN 5"/>
    <property type="match status" value="1"/>
</dbReference>
<dbReference type="GO" id="GO:0005737">
    <property type="term" value="C:cytoplasm"/>
    <property type="evidence" value="ECO:0007669"/>
    <property type="project" value="UniProtKB-SubCell"/>
</dbReference>
<accession>A0ABD2Q2Y3</accession>
<dbReference type="InterPro" id="IPR019519">
    <property type="entry name" value="Elp5"/>
</dbReference>
<comment type="pathway">
    <text evidence="3">tRNA modification; 5-methoxycarbonylmethyl-2-thiouridine-tRNA biosynthesis.</text>
</comment>
<dbReference type="GO" id="GO:0005634">
    <property type="term" value="C:nucleus"/>
    <property type="evidence" value="ECO:0007669"/>
    <property type="project" value="UniProtKB-SubCell"/>
</dbReference>
<keyword evidence="6" id="KW-0963">Cytoplasm</keyword>
<keyword evidence="7" id="KW-0819">tRNA processing</keyword>
<feature type="region of interest" description="Disordered" evidence="9">
    <location>
        <begin position="1"/>
        <end position="23"/>
    </location>
</feature>
<dbReference type="GO" id="GO:0008033">
    <property type="term" value="P:tRNA processing"/>
    <property type="evidence" value="ECO:0007669"/>
    <property type="project" value="UniProtKB-KW"/>
</dbReference>
<feature type="region of interest" description="Disordered" evidence="9">
    <location>
        <begin position="64"/>
        <end position="85"/>
    </location>
</feature>
<evidence type="ECO:0000313" key="10">
    <source>
        <dbReference type="EMBL" id="KAL3313973.1"/>
    </source>
</evidence>
<dbReference type="AlphaFoldDB" id="A0ABD2Q2Y3"/>
<dbReference type="PANTHER" id="PTHR15641">
    <property type="entry name" value="ELONGATOR COMPLEX PROTEIN 5"/>
    <property type="match status" value="1"/>
</dbReference>
<protein>
    <recommendedName>
        <fullName evidence="5">Elongator complex protein 5</fullName>
    </recommendedName>
</protein>
<evidence type="ECO:0000256" key="4">
    <source>
        <dbReference type="ARBA" id="ARBA00009567"/>
    </source>
</evidence>
<evidence type="ECO:0000256" key="9">
    <source>
        <dbReference type="SAM" id="MobiDB-lite"/>
    </source>
</evidence>
<sequence length="85" mass="9739">MAPKTMEISSIRMQKGEKSQYKEEISEHPLNATFSLTLTDSELEQRAHIAQPFKASCEAQLGQITYQPDEFDDLDEEDPDDDLDF</sequence>
<evidence type="ECO:0000256" key="6">
    <source>
        <dbReference type="ARBA" id="ARBA00022490"/>
    </source>
</evidence>
<gene>
    <name evidence="10" type="ORF">Ciccas_007421</name>
</gene>
<evidence type="ECO:0000256" key="2">
    <source>
        <dbReference type="ARBA" id="ARBA00004496"/>
    </source>
</evidence>
<dbReference type="EMBL" id="JBJKFK010001135">
    <property type="protein sequence ID" value="KAL3313973.1"/>
    <property type="molecule type" value="Genomic_DNA"/>
</dbReference>
<comment type="subcellular location">
    <subcellularLocation>
        <location evidence="2">Cytoplasm</location>
    </subcellularLocation>
    <subcellularLocation>
        <location evidence="1">Nucleus</location>
    </subcellularLocation>
</comment>
<keyword evidence="8" id="KW-0539">Nucleus</keyword>
<comment type="similarity">
    <text evidence="4">Belongs to the ELP5 family.</text>
</comment>